<accession>A0A6B2M4C7</accession>
<dbReference type="Proteomes" id="UP000478417">
    <property type="component" value="Unassembled WGS sequence"/>
</dbReference>
<keyword evidence="3 5" id="KW-1133">Transmembrane helix</keyword>
<dbReference type="RefSeq" id="WP_163965017.1">
    <property type="nucleotide sequence ID" value="NZ_JAAGNX010000002.1"/>
</dbReference>
<feature type="transmembrane region" description="Helical" evidence="5">
    <location>
        <begin position="111"/>
        <end position="129"/>
    </location>
</feature>
<keyword evidence="2 5" id="KW-0812">Transmembrane</keyword>
<gene>
    <name evidence="7" type="ORF">G0Q06_09505</name>
</gene>
<dbReference type="GO" id="GO:0016020">
    <property type="term" value="C:membrane"/>
    <property type="evidence" value="ECO:0007669"/>
    <property type="project" value="UniProtKB-SubCell"/>
</dbReference>
<evidence type="ECO:0000256" key="4">
    <source>
        <dbReference type="ARBA" id="ARBA00023136"/>
    </source>
</evidence>
<reference evidence="7 8" key="1">
    <citation type="submission" date="2020-02" db="EMBL/GenBank/DDBJ databases">
        <title>Albibacoteraceae fam. nov., the first described family within the subdivision 4 Verrucomicrobia.</title>
        <authorList>
            <person name="Xi F."/>
        </authorList>
    </citation>
    <scope>NUCLEOTIDE SEQUENCE [LARGE SCALE GENOMIC DNA]</scope>
    <source>
        <strain evidence="7 8">CK1056</strain>
    </source>
</reference>
<comment type="caution">
    <text evidence="7">The sequence shown here is derived from an EMBL/GenBank/DDBJ whole genome shotgun (WGS) entry which is preliminary data.</text>
</comment>
<evidence type="ECO:0000256" key="5">
    <source>
        <dbReference type="SAM" id="Phobius"/>
    </source>
</evidence>
<evidence type="ECO:0000256" key="1">
    <source>
        <dbReference type="ARBA" id="ARBA00004141"/>
    </source>
</evidence>
<evidence type="ECO:0000259" key="6">
    <source>
        <dbReference type="Pfam" id="PF07291"/>
    </source>
</evidence>
<organism evidence="7 8">
    <name type="scientific">Oceanipulchritudo coccoides</name>
    <dbReference type="NCBI Taxonomy" id="2706888"/>
    <lineage>
        <taxon>Bacteria</taxon>
        <taxon>Pseudomonadati</taxon>
        <taxon>Verrucomicrobiota</taxon>
        <taxon>Opitutia</taxon>
        <taxon>Puniceicoccales</taxon>
        <taxon>Oceanipulchritudinaceae</taxon>
        <taxon>Oceanipulchritudo</taxon>
    </lineage>
</organism>
<keyword evidence="4 5" id="KW-0472">Membrane</keyword>
<evidence type="ECO:0000256" key="2">
    <source>
        <dbReference type="ARBA" id="ARBA00022692"/>
    </source>
</evidence>
<keyword evidence="8" id="KW-1185">Reference proteome</keyword>
<feature type="domain" description="Methylamine utilisation protein MauE" evidence="6">
    <location>
        <begin position="1"/>
        <end position="129"/>
    </location>
</feature>
<dbReference type="EMBL" id="JAAGNX010000002">
    <property type="protein sequence ID" value="NDV62685.1"/>
    <property type="molecule type" value="Genomic_DNA"/>
</dbReference>
<dbReference type="Pfam" id="PF07291">
    <property type="entry name" value="MauE"/>
    <property type="match status" value="1"/>
</dbReference>
<dbReference type="UniPathway" id="UPA00895"/>
<comment type="subcellular location">
    <subcellularLocation>
        <location evidence="1">Membrane</location>
        <topology evidence="1">Multi-pass membrane protein</topology>
    </subcellularLocation>
</comment>
<evidence type="ECO:0000256" key="3">
    <source>
        <dbReference type="ARBA" id="ARBA00022989"/>
    </source>
</evidence>
<sequence length="135" mass="15101">MSRLIWVVQGFISLFFFFSGISKLLDPAAFSMAIERYQLVGGTLSWAIALWLPWLECMLAATLWSRNWRLPSLALLIGMMGVFQIALLSALLRGLDISCGCFGTEVESGVLFSFIRNFFLLGAILLVMLRRPSTT</sequence>
<dbReference type="AlphaFoldDB" id="A0A6B2M4C7"/>
<proteinExistence type="predicted"/>
<dbReference type="InterPro" id="IPR009908">
    <property type="entry name" value="Methylamine_util_MauE"/>
</dbReference>
<evidence type="ECO:0000313" key="7">
    <source>
        <dbReference type="EMBL" id="NDV62685.1"/>
    </source>
</evidence>
<evidence type="ECO:0000313" key="8">
    <source>
        <dbReference type="Proteomes" id="UP000478417"/>
    </source>
</evidence>
<feature type="transmembrane region" description="Helical" evidence="5">
    <location>
        <begin position="73"/>
        <end position="91"/>
    </location>
</feature>
<feature type="transmembrane region" description="Helical" evidence="5">
    <location>
        <begin position="43"/>
        <end position="61"/>
    </location>
</feature>
<name>A0A6B2M4C7_9BACT</name>
<dbReference type="GO" id="GO:0030416">
    <property type="term" value="P:methylamine metabolic process"/>
    <property type="evidence" value="ECO:0007669"/>
    <property type="project" value="InterPro"/>
</dbReference>
<protein>
    <recommendedName>
        <fullName evidence="6">Methylamine utilisation protein MauE domain-containing protein</fullName>
    </recommendedName>
</protein>